<gene>
    <name evidence="1" type="ORF">CBYS24578_00011019</name>
</gene>
<accession>A0A9N9UAD5</accession>
<dbReference type="Proteomes" id="UP000754883">
    <property type="component" value="Unassembled WGS sequence"/>
</dbReference>
<protein>
    <submittedName>
        <fullName evidence="1">Uncharacterized protein</fullName>
    </submittedName>
</protein>
<dbReference type="OrthoDB" id="2851859at2759"/>
<dbReference type="AlphaFoldDB" id="A0A9N9UAD5"/>
<comment type="caution">
    <text evidence="1">The sequence shown here is derived from an EMBL/GenBank/DDBJ whole genome shotgun (WGS) entry which is preliminary data.</text>
</comment>
<proteinExistence type="predicted"/>
<name>A0A9N9UAD5_9HYPO</name>
<evidence type="ECO:0000313" key="2">
    <source>
        <dbReference type="Proteomes" id="UP000754883"/>
    </source>
</evidence>
<evidence type="ECO:0000313" key="1">
    <source>
        <dbReference type="EMBL" id="CAG9982741.1"/>
    </source>
</evidence>
<sequence length="61" mass="6949">MDWSWGTDLSNELQTGSHLYEEYADLANKLFQQAIMFETRFFESSNGKTLGDTAKPGLDEL</sequence>
<keyword evidence="2" id="KW-1185">Reference proteome</keyword>
<organism evidence="1 2">
    <name type="scientific">Clonostachys byssicola</name>
    <dbReference type="NCBI Taxonomy" id="160290"/>
    <lineage>
        <taxon>Eukaryota</taxon>
        <taxon>Fungi</taxon>
        <taxon>Dikarya</taxon>
        <taxon>Ascomycota</taxon>
        <taxon>Pezizomycotina</taxon>
        <taxon>Sordariomycetes</taxon>
        <taxon>Hypocreomycetidae</taxon>
        <taxon>Hypocreales</taxon>
        <taxon>Bionectriaceae</taxon>
        <taxon>Clonostachys</taxon>
    </lineage>
</organism>
<dbReference type="EMBL" id="CABFNO020001350">
    <property type="protein sequence ID" value="CAG9982741.1"/>
    <property type="molecule type" value="Genomic_DNA"/>
</dbReference>
<reference evidence="1" key="1">
    <citation type="submission" date="2021-10" db="EMBL/GenBank/DDBJ databases">
        <authorList>
            <person name="Piombo E."/>
        </authorList>
    </citation>
    <scope>NUCLEOTIDE SEQUENCE</scope>
</reference>